<dbReference type="PROSITE" id="PS00197">
    <property type="entry name" value="2FE2S_FER_1"/>
    <property type="match status" value="1"/>
</dbReference>
<dbReference type="InterPro" id="IPR039261">
    <property type="entry name" value="FNR_nucleotide-bd"/>
</dbReference>
<keyword evidence="6" id="KW-1185">Reference proteome</keyword>
<dbReference type="PANTHER" id="PTHR47354:SF5">
    <property type="entry name" value="PROTEIN RFBI"/>
    <property type="match status" value="1"/>
</dbReference>
<accession>A0ABT8S8V6</accession>
<dbReference type="InterPro" id="IPR017927">
    <property type="entry name" value="FAD-bd_FR_type"/>
</dbReference>
<dbReference type="Gene3D" id="3.40.50.80">
    <property type="entry name" value="Nucleotide-binding domain of ferredoxin-NADP reductase (FNR) module"/>
    <property type="match status" value="1"/>
</dbReference>
<feature type="domain" description="FAD-binding FR-type" evidence="4">
    <location>
        <begin position="98"/>
        <end position="197"/>
    </location>
</feature>
<dbReference type="CDD" id="cd06189">
    <property type="entry name" value="flavin_oxioreductase"/>
    <property type="match status" value="1"/>
</dbReference>
<comment type="caution">
    <text evidence="5">The sequence shown here is derived from an EMBL/GenBank/DDBJ whole genome shotgun (WGS) entry which is preliminary data.</text>
</comment>
<dbReference type="SUPFAM" id="SSF52343">
    <property type="entry name" value="Ferredoxin reductase-like, C-terminal NADP-linked domain"/>
    <property type="match status" value="1"/>
</dbReference>
<protein>
    <submittedName>
        <fullName evidence="5">FAD-binding oxidoreductase</fullName>
    </submittedName>
</protein>
<organism evidence="5 6">
    <name type="scientific">Variovorax ginsengisoli</name>
    <dbReference type="NCBI Taxonomy" id="363844"/>
    <lineage>
        <taxon>Bacteria</taxon>
        <taxon>Pseudomonadati</taxon>
        <taxon>Pseudomonadota</taxon>
        <taxon>Betaproteobacteria</taxon>
        <taxon>Burkholderiales</taxon>
        <taxon>Comamonadaceae</taxon>
        <taxon>Variovorax</taxon>
    </lineage>
</organism>
<dbReference type="RefSeq" id="WP_301812901.1">
    <property type="nucleotide sequence ID" value="NZ_JAUJZH010000018.1"/>
</dbReference>
<keyword evidence="2" id="KW-0479">Metal-binding</keyword>
<comment type="cofactor">
    <cofactor evidence="1">
        <name>FAD</name>
        <dbReference type="ChEBI" id="CHEBI:57692"/>
    </cofactor>
</comment>
<evidence type="ECO:0000259" key="4">
    <source>
        <dbReference type="PROSITE" id="PS51384"/>
    </source>
</evidence>
<dbReference type="InterPro" id="IPR050415">
    <property type="entry name" value="MRET"/>
</dbReference>
<evidence type="ECO:0000313" key="5">
    <source>
        <dbReference type="EMBL" id="MDO1535200.1"/>
    </source>
</evidence>
<dbReference type="InterPro" id="IPR036010">
    <property type="entry name" value="2Fe-2S_ferredoxin-like_sf"/>
</dbReference>
<reference evidence="5" key="1">
    <citation type="submission" date="2023-06" db="EMBL/GenBank/DDBJ databases">
        <authorList>
            <person name="Jiang Y."/>
            <person name="Liu Q."/>
        </authorList>
    </citation>
    <scope>NUCLEOTIDE SEQUENCE</scope>
    <source>
        <strain evidence="5">CGMCC 1.12090</strain>
    </source>
</reference>
<dbReference type="PANTHER" id="PTHR47354">
    <property type="entry name" value="NADH OXIDOREDUCTASE HCR"/>
    <property type="match status" value="1"/>
</dbReference>
<dbReference type="InterPro" id="IPR008333">
    <property type="entry name" value="Cbr1-like_FAD-bd_dom"/>
</dbReference>
<gene>
    <name evidence="5" type="ORF">Q2T77_23165</name>
</gene>
<dbReference type="InterPro" id="IPR006058">
    <property type="entry name" value="2Fe2S_fd_BS"/>
</dbReference>
<evidence type="ECO:0000256" key="2">
    <source>
        <dbReference type="ARBA" id="ARBA00022714"/>
    </source>
</evidence>
<sequence length="347" mass="36804">MTHCVTIAGSDIAFDCADAESVLDAALRAGIELPYSCRKGVCGNCAGRVEAGEVEGLAGASMRNEACLPDQLLFCMCAPRTDLAIAPVSWRRVDPAARKRFQAKVFRNQLVAPDVSVLQLRLPAGQRAKFHAGQYLQVDVGNGTTRCYSMANAPHESDALTLHIRHVPDGAFSARVPGLQQGDLLDIELPFGAVTLDSASARPIVFVAGGTGFAPVKSLIDDMAKRRVVRPITLIWGARRAEGLYLRPAVARWQRQWPDFRFVAALSDGAAEEGDDAFAGRVDAALAAHCPDLAGHEVYACGSPAMVHAVREMAVGRCGLEAAGFHADLFVEGPAMQTTASGAPTPA</sequence>
<dbReference type="PROSITE" id="PS51384">
    <property type="entry name" value="FAD_FR"/>
    <property type="match status" value="1"/>
</dbReference>
<keyword evidence="2" id="KW-0001">2Fe-2S</keyword>
<keyword evidence="2" id="KW-0408">Iron</keyword>
<proteinExistence type="predicted"/>
<evidence type="ECO:0000256" key="1">
    <source>
        <dbReference type="ARBA" id="ARBA00001974"/>
    </source>
</evidence>
<dbReference type="Gene3D" id="3.10.20.30">
    <property type="match status" value="1"/>
</dbReference>
<name>A0ABT8S8V6_9BURK</name>
<dbReference type="EMBL" id="JAUKVY010000018">
    <property type="protein sequence ID" value="MDO1535200.1"/>
    <property type="molecule type" value="Genomic_DNA"/>
</dbReference>
<feature type="domain" description="2Fe-2S ferredoxin-type" evidence="3">
    <location>
        <begin position="3"/>
        <end position="91"/>
    </location>
</feature>
<dbReference type="InterPro" id="IPR001433">
    <property type="entry name" value="OxRdtase_FAD/NAD-bd"/>
</dbReference>
<dbReference type="CDD" id="cd00207">
    <property type="entry name" value="fer2"/>
    <property type="match status" value="1"/>
</dbReference>
<dbReference type="Pfam" id="PF00175">
    <property type="entry name" value="NAD_binding_1"/>
    <property type="match status" value="1"/>
</dbReference>
<dbReference type="Pfam" id="PF00111">
    <property type="entry name" value="Fer2"/>
    <property type="match status" value="1"/>
</dbReference>
<evidence type="ECO:0000313" key="6">
    <source>
        <dbReference type="Proteomes" id="UP001169027"/>
    </source>
</evidence>
<dbReference type="InterPro" id="IPR017938">
    <property type="entry name" value="Riboflavin_synthase-like_b-brl"/>
</dbReference>
<dbReference type="PRINTS" id="PR00410">
    <property type="entry name" value="PHEHYDRXLASE"/>
</dbReference>
<dbReference type="Gene3D" id="2.40.30.10">
    <property type="entry name" value="Translation factors"/>
    <property type="match status" value="1"/>
</dbReference>
<dbReference type="Proteomes" id="UP001169027">
    <property type="component" value="Unassembled WGS sequence"/>
</dbReference>
<keyword evidence="2" id="KW-0411">Iron-sulfur</keyword>
<dbReference type="SUPFAM" id="SSF63380">
    <property type="entry name" value="Riboflavin synthase domain-like"/>
    <property type="match status" value="1"/>
</dbReference>
<dbReference type="InterPro" id="IPR001041">
    <property type="entry name" value="2Fe-2S_ferredoxin-type"/>
</dbReference>
<dbReference type="PROSITE" id="PS51085">
    <property type="entry name" value="2FE2S_FER_2"/>
    <property type="match status" value="1"/>
</dbReference>
<evidence type="ECO:0000259" key="3">
    <source>
        <dbReference type="PROSITE" id="PS51085"/>
    </source>
</evidence>
<dbReference type="Pfam" id="PF00970">
    <property type="entry name" value="FAD_binding_6"/>
    <property type="match status" value="1"/>
</dbReference>
<dbReference type="InterPro" id="IPR012675">
    <property type="entry name" value="Beta-grasp_dom_sf"/>
</dbReference>
<dbReference type="SUPFAM" id="SSF54292">
    <property type="entry name" value="2Fe-2S ferredoxin-like"/>
    <property type="match status" value="1"/>
</dbReference>